<dbReference type="RefSeq" id="WP_235721776.1">
    <property type="nucleotide sequence ID" value="NZ_JAKGCU010000001.1"/>
</dbReference>
<comment type="caution">
    <text evidence="2">The sequence shown here is derived from an EMBL/GenBank/DDBJ whole genome shotgun (WGS) entry which is preliminary data.</text>
</comment>
<gene>
    <name evidence="2" type="ORF">L1892_02080</name>
</gene>
<feature type="transmembrane region" description="Helical" evidence="1">
    <location>
        <begin position="37"/>
        <end position="55"/>
    </location>
</feature>
<proteinExistence type="predicted"/>
<reference evidence="2" key="1">
    <citation type="submission" date="2022-01" db="EMBL/GenBank/DDBJ databases">
        <title>Gordonia xiamenensis sp. nov., isolated from surface seawater in Xiamen.</title>
        <authorList>
            <person name="He Y.F."/>
        </authorList>
    </citation>
    <scope>NUCLEOTIDE SEQUENCE</scope>
    <source>
        <strain evidence="2">GW1C4-4</strain>
    </source>
</reference>
<feature type="transmembrane region" description="Helical" evidence="1">
    <location>
        <begin position="110"/>
        <end position="134"/>
    </location>
</feature>
<evidence type="ECO:0000313" key="3">
    <source>
        <dbReference type="Proteomes" id="UP001108089"/>
    </source>
</evidence>
<accession>A0ABS9DFU6</accession>
<evidence type="ECO:0000313" key="2">
    <source>
        <dbReference type="EMBL" id="MCF3937169.1"/>
    </source>
</evidence>
<feature type="transmembrane region" description="Helical" evidence="1">
    <location>
        <begin position="140"/>
        <end position="164"/>
    </location>
</feature>
<keyword evidence="1" id="KW-1133">Transmembrane helix</keyword>
<dbReference type="Proteomes" id="UP001108089">
    <property type="component" value="Unassembled WGS sequence"/>
</dbReference>
<keyword evidence="1" id="KW-0812">Transmembrane</keyword>
<evidence type="ECO:0000256" key="1">
    <source>
        <dbReference type="SAM" id="Phobius"/>
    </source>
</evidence>
<sequence>MSQRFSIRSVLSAHWKGLSEPSEHLGGKPIPDRAARCILILVPVLAAVAVGGFRIPLSSPAIVVAALSLLTGSLLTVFTQLSTLRLKLTEWYDRDDIEHRTDKDAIDESVAHVLTAALIALTATFVAVGATVLGDKHLPVINGIIAAIVVGLVAYVLLLLIILIPRLYSAYVAVHDVDDNLNGQVVDRTDKPMRRLRPDR</sequence>
<organism evidence="2 3">
    <name type="scientific">Gordonia tangerina</name>
    <dbReference type="NCBI Taxonomy" id="2911060"/>
    <lineage>
        <taxon>Bacteria</taxon>
        <taxon>Bacillati</taxon>
        <taxon>Actinomycetota</taxon>
        <taxon>Actinomycetes</taxon>
        <taxon>Mycobacteriales</taxon>
        <taxon>Gordoniaceae</taxon>
        <taxon>Gordonia</taxon>
    </lineage>
</organism>
<dbReference type="EMBL" id="JAKGCU010000001">
    <property type="protein sequence ID" value="MCF3937169.1"/>
    <property type="molecule type" value="Genomic_DNA"/>
</dbReference>
<keyword evidence="1" id="KW-0472">Membrane</keyword>
<keyword evidence="3" id="KW-1185">Reference proteome</keyword>
<name>A0ABS9DFU6_9ACTN</name>
<feature type="transmembrane region" description="Helical" evidence="1">
    <location>
        <begin position="61"/>
        <end position="78"/>
    </location>
</feature>
<protein>
    <submittedName>
        <fullName evidence="2">Uncharacterized protein</fullName>
    </submittedName>
</protein>